<name>A0ABP8N9G0_9BACT</name>
<sequence>MFFSGTLLAQSTVRLHNLWARPQVHVLFGEYRLSFKIKDIDRTLQILADIGNRTWGPSSGLDTNRQYSIELYADRQEYRGRFERMMHQAVATFLLSAGQAEVRHGRKRLHSVIMEVQPVRQDDMMARIKFFDPKKHRLIYSGTMPVDMYNRDIGID</sequence>
<gene>
    <name evidence="1" type="ORF">GCM10023093_08200</name>
</gene>
<reference evidence="2" key="1">
    <citation type="journal article" date="2019" name="Int. J. Syst. Evol. Microbiol.">
        <title>The Global Catalogue of Microorganisms (GCM) 10K type strain sequencing project: providing services to taxonomists for standard genome sequencing and annotation.</title>
        <authorList>
            <consortium name="The Broad Institute Genomics Platform"/>
            <consortium name="The Broad Institute Genome Sequencing Center for Infectious Disease"/>
            <person name="Wu L."/>
            <person name="Ma J."/>
        </authorList>
    </citation>
    <scope>NUCLEOTIDE SEQUENCE [LARGE SCALE GENOMIC DNA]</scope>
    <source>
        <strain evidence="2">JCM 32105</strain>
    </source>
</reference>
<comment type="caution">
    <text evidence="1">The sequence shown here is derived from an EMBL/GenBank/DDBJ whole genome shotgun (WGS) entry which is preliminary data.</text>
</comment>
<organism evidence="1 2">
    <name type="scientific">Nemorincola caseinilytica</name>
    <dbReference type="NCBI Taxonomy" id="2054315"/>
    <lineage>
        <taxon>Bacteria</taxon>
        <taxon>Pseudomonadati</taxon>
        <taxon>Bacteroidota</taxon>
        <taxon>Chitinophagia</taxon>
        <taxon>Chitinophagales</taxon>
        <taxon>Chitinophagaceae</taxon>
        <taxon>Nemorincola</taxon>
    </lineage>
</organism>
<keyword evidence="2" id="KW-1185">Reference proteome</keyword>
<evidence type="ECO:0000313" key="1">
    <source>
        <dbReference type="EMBL" id="GAA4462154.1"/>
    </source>
</evidence>
<dbReference type="Proteomes" id="UP001500067">
    <property type="component" value="Unassembled WGS sequence"/>
</dbReference>
<evidence type="ECO:0008006" key="3">
    <source>
        <dbReference type="Google" id="ProtNLM"/>
    </source>
</evidence>
<protein>
    <recommendedName>
        <fullName evidence="3">DUF4390 domain-containing protein</fullName>
    </recommendedName>
</protein>
<proteinExistence type="predicted"/>
<evidence type="ECO:0000313" key="2">
    <source>
        <dbReference type="Proteomes" id="UP001500067"/>
    </source>
</evidence>
<dbReference type="EMBL" id="BAABFA010000007">
    <property type="protein sequence ID" value="GAA4462154.1"/>
    <property type="molecule type" value="Genomic_DNA"/>
</dbReference>
<accession>A0ABP8N9G0</accession>